<dbReference type="AntiFam" id="ANF00011">
    <property type="entry name" value="tRNA translation"/>
</dbReference>
<protein>
    <submittedName>
        <fullName evidence="2">Uncharacterized protein</fullName>
    </submittedName>
</protein>
<proteinExistence type="predicted"/>
<feature type="region of interest" description="Disordered" evidence="1">
    <location>
        <begin position="1"/>
        <end position="23"/>
    </location>
</feature>
<name>K0SBY3_THAOC</name>
<dbReference type="Proteomes" id="UP000266841">
    <property type="component" value="Unassembled WGS sequence"/>
</dbReference>
<dbReference type="EMBL" id="AGNL01018586">
    <property type="protein sequence ID" value="EJK62850.1"/>
    <property type="molecule type" value="Genomic_DNA"/>
</dbReference>
<evidence type="ECO:0000256" key="1">
    <source>
        <dbReference type="SAM" id="MobiDB-lite"/>
    </source>
</evidence>
<dbReference type="AlphaFoldDB" id="K0SBY3"/>
<keyword evidence="3" id="KW-1185">Reference proteome</keyword>
<comment type="caution">
    <text evidence="2">The sequence shown here is derived from an EMBL/GenBank/DDBJ whole genome shotgun (WGS) entry which is preliminary data.</text>
</comment>
<organism evidence="2 3">
    <name type="scientific">Thalassiosira oceanica</name>
    <name type="common">Marine diatom</name>
    <dbReference type="NCBI Taxonomy" id="159749"/>
    <lineage>
        <taxon>Eukaryota</taxon>
        <taxon>Sar</taxon>
        <taxon>Stramenopiles</taxon>
        <taxon>Ochrophyta</taxon>
        <taxon>Bacillariophyta</taxon>
        <taxon>Coscinodiscophyceae</taxon>
        <taxon>Thalassiosirophycidae</taxon>
        <taxon>Thalassiosirales</taxon>
        <taxon>Thalassiosiraceae</taxon>
        <taxon>Thalassiosira</taxon>
    </lineage>
</organism>
<feature type="non-terminal residue" evidence="2">
    <location>
        <position position="1"/>
    </location>
</feature>
<evidence type="ECO:0000313" key="2">
    <source>
        <dbReference type="EMBL" id="EJK62850.1"/>
    </source>
</evidence>
<gene>
    <name evidence="2" type="ORF">THAOC_16521</name>
</gene>
<accession>K0SBY3</accession>
<feature type="compositionally biased region" description="Polar residues" evidence="1">
    <location>
        <begin position="1"/>
        <end position="11"/>
    </location>
</feature>
<evidence type="ECO:0000313" key="3">
    <source>
        <dbReference type="Proteomes" id="UP000266841"/>
    </source>
</evidence>
<reference evidence="2 3" key="1">
    <citation type="journal article" date="2012" name="Genome Biol.">
        <title>Genome and low-iron response of an oceanic diatom adapted to chronic iron limitation.</title>
        <authorList>
            <person name="Lommer M."/>
            <person name="Specht M."/>
            <person name="Roy A.S."/>
            <person name="Kraemer L."/>
            <person name="Andreson R."/>
            <person name="Gutowska M.A."/>
            <person name="Wolf J."/>
            <person name="Bergner S.V."/>
            <person name="Schilhabel M.B."/>
            <person name="Klostermeier U.C."/>
            <person name="Beiko R.G."/>
            <person name="Rosenstiel P."/>
            <person name="Hippler M."/>
            <person name="Laroche J."/>
        </authorList>
    </citation>
    <scope>NUCLEOTIDE SEQUENCE [LARGE SCALE GENOMIC DNA]</scope>
    <source>
        <strain evidence="2 3">CCMP1005</strain>
    </source>
</reference>
<sequence>PGSNKRPSDLQSDALPTELSKHC</sequence>